<dbReference type="AlphaFoldDB" id="C5LQQ7"/>
<dbReference type="RefSeq" id="XP_002768074.1">
    <property type="nucleotide sequence ID" value="XM_002768028.1"/>
</dbReference>
<organism evidence="2">
    <name type="scientific">Perkinsus marinus (strain ATCC 50983 / TXsc)</name>
    <dbReference type="NCBI Taxonomy" id="423536"/>
    <lineage>
        <taxon>Eukaryota</taxon>
        <taxon>Sar</taxon>
        <taxon>Alveolata</taxon>
        <taxon>Perkinsozoa</taxon>
        <taxon>Perkinsea</taxon>
        <taxon>Perkinsida</taxon>
        <taxon>Perkinsidae</taxon>
        <taxon>Perkinsus</taxon>
    </lineage>
</organism>
<name>C5LQQ7_PERM5</name>
<dbReference type="InParanoid" id="C5LQQ7"/>
<proteinExistence type="predicted"/>
<accession>C5LQQ7</accession>
<evidence type="ECO:0000313" key="1">
    <source>
        <dbReference type="EMBL" id="EER00792.1"/>
    </source>
</evidence>
<dbReference type="OrthoDB" id="301977at2759"/>
<dbReference type="SUPFAM" id="SSF48371">
    <property type="entry name" value="ARM repeat"/>
    <property type="match status" value="1"/>
</dbReference>
<gene>
    <name evidence="1" type="ORF">Pmar_PMAR002857</name>
</gene>
<sequence length="313" mass="34112">MLEGLEGLPIDRLPVPRMFELPDLAYGGSLQARHPVLASRGEGTSAIAKYVLTVAISKAIKSGANWSTQSLEEGHAAAALASAVPPVQCPPIDIQQLSHYLHSMRDSTEAMIPAVRIAPLTVVIFFLQLRSMVRHIASPYEPIRKRRSCIFGLIGLGAFGDLAATGDPLLLDLLRCPDVIVSDLTACVIAIISCEAIGRWFMAAESGVLIQLVHNMLQAPYDSPAFMHSLAALQRLSMRYHAQTIMLRENLVEEMMTRIEQGTMSRFGVRWGLALILVSLIASDDNIICESTYELIGYLLVGAPSETSRKMAS</sequence>
<dbReference type="Proteomes" id="UP000007800">
    <property type="component" value="Unassembled WGS sequence"/>
</dbReference>
<dbReference type="InterPro" id="IPR016024">
    <property type="entry name" value="ARM-type_fold"/>
</dbReference>
<dbReference type="EMBL" id="GG684654">
    <property type="protein sequence ID" value="EER00792.1"/>
    <property type="molecule type" value="Genomic_DNA"/>
</dbReference>
<keyword evidence="2" id="KW-1185">Reference proteome</keyword>
<reference evidence="1 2" key="1">
    <citation type="submission" date="2008-07" db="EMBL/GenBank/DDBJ databases">
        <authorList>
            <person name="El-Sayed N."/>
            <person name="Caler E."/>
            <person name="Inman J."/>
            <person name="Amedeo P."/>
            <person name="Hass B."/>
            <person name="Wortman J."/>
        </authorList>
    </citation>
    <scope>NUCLEOTIDE SEQUENCE [LARGE SCALE GENOMIC DNA]</scope>
    <source>
        <strain evidence="2">ATCC 50983 / TXsc</strain>
    </source>
</reference>
<dbReference type="GeneID" id="9043982"/>
<protein>
    <submittedName>
        <fullName evidence="1">Uncharacterized protein</fullName>
    </submittedName>
</protein>
<evidence type="ECO:0000313" key="2">
    <source>
        <dbReference type="Proteomes" id="UP000007800"/>
    </source>
</evidence>